<dbReference type="InterPro" id="IPR053927">
    <property type="entry name" value="FlgK_helical"/>
</dbReference>
<evidence type="ECO:0000256" key="5">
    <source>
        <dbReference type="ARBA" id="ARBA00022525"/>
    </source>
</evidence>
<keyword evidence="13" id="KW-1185">Reference proteome</keyword>
<dbReference type="InterPro" id="IPR001444">
    <property type="entry name" value="Flag_bb_rod_N"/>
</dbReference>
<feature type="domain" description="Flagellar basal-body/hook protein C-terminal" evidence="10">
    <location>
        <begin position="480"/>
        <end position="519"/>
    </location>
</feature>
<dbReference type="Pfam" id="PF00460">
    <property type="entry name" value="Flg_bb_rod"/>
    <property type="match status" value="1"/>
</dbReference>
<keyword evidence="12" id="KW-0282">Flagellum</keyword>
<evidence type="ECO:0000256" key="7">
    <source>
        <dbReference type="RuleBase" id="RU362065"/>
    </source>
</evidence>
<evidence type="ECO:0000256" key="2">
    <source>
        <dbReference type="ARBA" id="ARBA00004613"/>
    </source>
</evidence>
<keyword evidence="5 7" id="KW-0964">Secreted</keyword>
<feature type="domain" description="Flagellar basal body rod protein N-terminal" evidence="9">
    <location>
        <begin position="8"/>
        <end position="37"/>
    </location>
</feature>
<keyword evidence="12" id="KW-0969">Cilium</keyword>
<evidence type="ECO:0000259" key="9">
    <source>
        <dbReference type="Pfam" id="PF00460"/>
    </source>
</evidence>
<dbReference type="Pfam" id="PF06429">
    <property type="entry name" value="Flg_bbr_C"/>
    <property type="match status" value="1"/>
</dbReference>
<evidence type="ECO:0000313" key="13">
    <source>
        <dbReference type="Proteomes" id="UP001519273"/>
    </source>
</evidence>
<dbReference type="Pfam" id="PF22638">
    <property type="entry name" value="FlgK_D1"/>
    <property type="match status" value="1"/>
</dbReference>
<dbReference type="RefSeq" id="WP_209847650.1">
    <property type="nucleotide sequence ID" value="NZ_CBCRVE010000003.1"/>
</dbReference>
<evidence type="ECO:0000256" key="6">
    <source>
        <dbReference type="ARBA" id="ARBA00023143"/>
    </source>
</evidence>
<evidence type="ECO:0000313" key="12">
    <source>
        <dbReference type="EMBL" id="MBP1936663.1"/>
    </source>
</evidence>
<sequence length="526" mass="56751">MTSTFMGLETAKRSLFANTAAMNTTGHNIANANTPGYSRQVVGLVASRPIEAPGLFNKSTAPGQLGTGVEYNYIKRVRESFLDDQYWDANKSLGEWEVQADTLSKLEKVFNEPSDSGLSTVLNNFWNSWSSLSKDPENVTSRKIVRENALALVDAFNETSKKLTDMQDDLTQRVSVTADHINTLTSQIAQLNDEIMRIEGQRDNANDLRDQRDLIIDELSKLTNVSVTEQSDGYTVVAGGLQLVSGNNSVQTTAADWEGAYSANTLISGDVFGTIKSRDVLVKNYLDQLNDMANTITNGEITVTIPAGSVLPDNTVLDGVTYTGANRTLTSDLTVTVKGLNELHQLGYIFGTGTPPATAPAFFVSQDGGPITAASIGLNPVIQNDPSQIASSLRTITLTPPAVGEETVTGNNTIALLISGLKSVPFKFNGTSSNNGIATGTVDDYYRSIIGQLGVESEEATRQQTNNQLLVDQVDSRRQSVSGVSTDEEMTNLIKFQHAYAAASRFMTTVDQNLDKVINSMGMVGR</sequence>
<protein>
    <recommendedName>
        <fullName evidence="4 7">Flagellar hook-associated protein 1</fullName>
        <shortName evidence="7">HAP1</shortName>
    </recommendedName>
</protein>
<dbReference type="PANTHER" id="PTHR30033:SF1">
    <property type="entry name" value="FLAGELLAR HOOK-ASSOCIATED PROTEIN 1"/>
    <property type="match status" value="1"/>
</dbReference>
<evidence type="ECO:0000259" key="10">
    <source>
        <dbReference type="Pfam" id="PF06429"/>
    </source>
</evidence>
<comment type="caution">
    <text evidence="12">The sequence shown here is derived from an EMBL/GenBank/DDBJ whole genome shotgun (WGS) entry which is preliminary data.</text>
</comment>
<dbReference type="SUPFAM" id="SSF64518">
    <property type="entry name" value="Phase 1 flagellin"/>
    <property type="match status" value="1"/>
</dbReference>
<keyword evidence="6 7" id="KW-0975">Bacterial flagellum</keyword>
<evidence type="ECO:0000256" key="1">
    <source>
        <dbReference type="ARBA" id="ARBA00004365"/>
    </source>
</evidence>
<accession>A0ABS4H2B6</accession>
<dbReference type="NCBIfam" id="TIGR02492">
    <property type="entry name" value="flgK_ends"/>
    <property type="match status" value="1"/>
</dbReference>
<dbReference type="PANTHER" id="PTHR30033">
    <property type="entry name" value="FLAGELLAR HOOK-ASSOCIATED PROTEIN 1"/>
    <property type="match status" value="1"/>
</dbReference>
<dbReference type="Proteomes" id="UP001519273">
    <property type="component" value="Unassembled WGS sequence"/>
</dbReference>
<dbReference type="InterPro" id="IPR002371">
    <property type="entry name" value="FlgK"/>
</dbReference>
<proteinExistence type="inferred from homology"/>
<organism evidence="12 13">
    <name type="scientific">Paenibacillus sediminis</name>
    <dbReference type="NCBI Taxonomy" id="664909"/>
    <lineage>
        <taxon>Bacteria</taxon>
        <taxon>Bacillati</taxon>
        <taxon>Bacillota</taxon>
        <taxon>Bacilli</taxon>
        <taxon>Bacillales</taxon>
        <taxon>Paenibacillaceae</taxon>
        <taxon>Paenibacillus</taxon>
    </lineage>
</organism>
<keyword evidence="12" id="KW-0966">Cell projection</keyword>
<evidence type="ECO:0000256" key="8">
    <source>
        <dbReference type="SAM" id="Coils"/>
    </source>
</evidence>
<evidence type="ECO:0000256" key="4">
    <source>
        <dbReference type="ARBA" id="ARBA00016244"/>
    </source>
</evidence>
<feature type="domain" description="Flagellar hook-associated protein FlgK helical" evidence="11">
    <location>
        <begin position="103"/>
        <end position="297"/>
    </location>
</feature>
<keyword evidence="8" id="KW-0175">Coiled coil</keyword>
<comment type="similarity">
    <text evidence="3 7">Belongs to the flagella basal body rod proteins family.</text>
</comment>
<name>A0ABS4H2B6_9BACL</name>
<dbReference type="EMBL" id="JAGGKP010000002">
    <property type="protein sequence ID" value="MBP1936663.1"/>
    <property type="molecule type" value="Genomic_DNA"/>
</dbReference>
<feature type="coiled-coil region" evidence="8">
    <location>
        <begin position="181"/>
        <end position="211"/>
    </location>
</feature>
<dbReference type="InterPro" id="IPR010930">
    <property type="entry name" value="Flg_bb/hook_C_dom"/>
</dbReference>
<comment type="subcellular location">
    <subcellularLocation>
        <location evidence="1 7">Bacterial flagellum</location>
    </subcellularLocation>
    <subcellularLocation>
        <location evidence="2 7">Secreted</location>
    </subcellularLocation>
</comment>
<reference evidence="12 13" key="1">
    <citation type="submission" date="2021-03" db="EMBL/GenBank/DDBJ databases">
        <title>Genomic Encyclopedia of Type Strains, Phase IV (KMG-IV): sequencing the most valuable type-strain genomes for metagenomic binning, comparative biology and taxonomic classification.</title>
        <authorList>
            <person name="Goeker M."/>
        </authorList>
    </citation>
    <scope>NUCLEOTIDE SEQUENCE [LARGE SCALE GENOMIC DNA]</scope>
    <source>
        <strain evidence="12 13">DSM 23491</strain>
    </source>
</reference>
<dbReference type="PRINTS" id="PR01005">
    <property type="entry name" value="FLGHOOKAP1"/>
</dbReference>
<evidence type="ECO:0000259" key="11">
    <source>
        <dbReference type="Pfam" id="PF22638"/>
    </source>
</evidence>
<evidence type="ECO:0000256" key="3">
    <source>
        <dbReference type="ARBA" id="ARBA00009677"/>
    </source>
</evidence>
<gene>
    <name evidence="7" type="primary">flgK</name>
    <name evidence="12" type="ORF">J2Z20_001544</name>
</gene>